<dbReference type="InterPro" id="IPR015946">
    <property type="entry name" value="KH_dom-like_a/b"/>
</dbReference>
<sequence length="140" mass="14643">MTFEARTRSLPGRPAAIGSAGPFTLVVDRPADGGGDGLGFNGGQLLYLAVAGCVSNDLFREARTAGITLHRVEVTVHGDFTGDPAVSTEISYDVRVDGDASEARLRELVARVDAIAEVPNSLRRGTPVRLRHSEVTGAAG</sequence>
<dbReference type="InterPro" id="IPR036102">
    <property type="entry name" value="OsmC/Ohrsf"/>
</dbReference>
<keyword evidence="2" id="KW-1185">Reference proteome</keyword>
<evidence type="ECO:0000313" key="1">
    <source>
        <dbReference type="EMBL" id="SCF04838.1"/>
    </source>
</evidence>
<dbReference type="RefSeq" id="WP_089006892.1">
    <property type="nucleotide sequence ID" value="NZ_LT607411.1"/>
</dbReference>
<dbReference type="OrthoDB" id="1358603at2"/>
<dbReference type="InterPro" id="IPR003718">
    <property type="entry name" value="OsmC/Ohr_fam"/>
</dbReference>
<dbReference type="Gene3D" id="3.30.300.20">
    <property type="match status" value="1"/>
</dbReference>
<dbReference type="EMBL" id="LT607411">
    <property type="protein sequence ID" value="SCF04838.1"/>
    <property type="molecule type" value="Genomic_DNA"/>
</dbReference>
<reference evidence="2" key="1">
    <citation type="submission" date="2016-06" db="EMBL/GenBank/DDBJ databases">
        <authorList>
            <person name="Varghese N."/>
            <person name="Submissions Spin"/>
        </authorList>
    </citation>
    <scope>NUCLEOTIDE SEQUENCE [LARGE SCALE GENOMIC DNA]</scope>
    <source>
        <strain evidence="2">DSM 43909</strain>
    </source>
</reference>
<organism evidence="1 2">
    <name type="scientific">Micromonospora viridifaciens</name>
    <dbReference type="NCBI Taxonomy" id="1881"/>
    <lineage>
        <taxon>Bacteria</taxon>
        <taxon>Bacillati</taxon>
        <taxon>Actinomycetota</taxon>
        <taxon>Actinomycetes</taxon>
        <taxon>Micromonosporales</taxon>
        <taxon>Micromonosporaceae</taxon>
        <taxon>Micromonospora</taxon>
    </lineage>
</organism>
<dbReference type="Pfam" id="PF02566">
    <property type="entry name" value="OsmC"/>
    <property type="match status" value="1"/>
</dbReference>
<name>A0A1C4X8R3_MICVI</name>
<accession>A0A1C4X8R3</accession>
<dbReference type="Proteomes" id="UP000198242">
    <property type="component" value="Chromosome I"/>
</dbReference>
<dbReference type="InterPro" id="IPR052924">
    <property type="entry name" value="OsmC/Ohr_hydroprdx_reductase"/>
</dbReference>
<dbReference type="PANTHER" id="PTHR35368">
    <property type="entry name" value="HYDROPEROXIDE REDUCTASE"/>
    <property type="match status" value="1"/>
</dbReference>
<dbReference type="PANTHER" id="PTHR35368:SF1">
    <property type="entry name" value="HYDROPEROXIDE REDUCTASE"/>
    <property type="match status" value="1"/>
</dbReference>
<proteinExistence type="predicted"/>
<dbReference type="AlphaFoldDB" id="A0A1C4X8R3"/>
<evidence type="ECO:0000313" key="2">
    <source>
        <dbReference type="Proteomes" id="UP000198242"/>
    </source>
</evidence>
<dbReference type="SUPFAM" id="SSF82784">
    <property type="entry name" value="OsmC-like"/>
    <property type="match status" value="1"/>
</dbReference>
<gene>
    <name evidence="1" type="ORF">GA0074695_3107</name>
</gene>
<protein>
    <submittedName>
        <fullName evidence="1">Uncharacterized OsmC-related protein</fullName>
    </submittedName>
</protein>